<keyword evidence="3" id="KW-1185">Reference proteome</keyword>
<dbReference type="InterPro" id="IPR013830">
    <property type="entry name" value="SGNH_hydro"/>
</dbReference>
<dbReference type="OrthoDB" id="9805821at2"/>
<dbReference type="PANTHER" id="PTHR30383:SF5">
    <property type="entry name" value="SGNH HYDROLASE-TYPE ESTERASE DOMAIN-CONTAINING PROTEIN"/>
    <property type="match status" value="1"/>
</dbReference>
<name>A0A521E993_9BACT</name>
<sequence>MHCILLKPQSLFGIFLTGVVLLCGLTPEYSYGQTADEKPDYGAYYYHKKTLFEQLPNADEEIILLGDSITDGNEWAELFGNDRLKNRGISGDVTDGVLYRLDEVTESKPAKIFIMIGVNDLARDRSVNYVLSNYEKIVDRIVSDSPGTEIYIQSLLPVNDNYSRFTSHYDKLPEIKAVNDGLKSLCAGKGITYIDLFDDMRTAEDKLNPEYTEDGLHLNGNGYMVWKAELEKFLD</sequence>
<evidence type="ECO:0000259" key="1">
    <source>
        <dbReference type="Pfam" id="PF13472"/>
    </source>
</evidence>
<feature type="domain" description="SGNH hydrolase-type esterase" evidence="1">
    <location>
        <begin position="64"/>
        <end position="223"/>
    </location>
</feature>
<proteinExistence type="predicted"/>
<evidence type="ECO:0000313" key="3">
    <source>
        <dbReference type="Proteomes" id="UP000317593"/>
    </source>
</evidence>
<protein>
    <submittedName>
        <fullName evidence="2">Lysophospholipase L1</fullName>
    </submittedName>
</protein>
<dbReference type="EMBL" id="FXTH01000014">
    <property type="protein sequence ID" value="SMO80479.1"/>
    <property type="molecule type" value="Genomic_DNA"/>
</dbReference>
<dbReference type="PANTHER" id="PTHR30383">
    <property type="entry name" value="THIOESTERASE 1/PROTEASE 1/LYSOPHOSPHOLIPASE L1"/>
    <property type="match status" value="1"/>
</dbReference>
<dbReference type="SUPFAM" id="SSF52266">
    <property type="entry name" value="SGNH hydrolase"/>
    <property type="match status" value="1"/>
</dbReference>
<dbReference type="Proteomes" id="UP000317593">
    <property type="component" value="Unassembled WGS sequence"/>
</dbReference>
<dbReference type="GO" id="GO:0004622">
    <property type="term" value="F:phosphatidylcholine lysophospholipase activity"/>
    <property type="evidence" value="ECO:0007669"/>
    <property type="project" value="TreeGrafter"/>
</dbReference>
<dbReference type="Gene3D" id="3.40.50.1110">
    <property type="entry name" value="SGNH hydrolase"/>
    <property type="match status" value="1"/>
</dbReference>
<dbReference type="Pfam" id="PF13472">
    <property type="entry name" value="Lipase_GDSL_2"/>
    <property type="match status" value="1"/>
</dbReference>
<dbReference type="AlphaFoldDB" id="A0A521E993"/>
<dbReference type="InterPro" id="IPR051532">
    <property type="entry name" value="Ester_Hydrolysis_Enzymes"/>
</dbReference>
<gene>
    <name evidence="2" type="ORF">SAMN06265218_11428</name>
</gene>
<dbReference type="InterPro" id="IPR036514">
    <property type="entry name" value="SGNH_hydro_sf"/>
</dbReference>
<reference evidence="2 3" key="1">
    <citation type="submission" date="2017-05" db="EMBL/GenBank/DDBJ databases">
        <authorList>
            <person name="Varghese N."/>
            <person name="Submissions S."/>
        </authorList>
    </citation>
    <scope>NUCLEOTIDE SEQUENCE [LARGE SCALE GENOMIC DNA]</scope>
    <source>
        <strain evidence="2 3">DSM 21194</strain>
    </source>
</reference>
<evidence type="ECO:0000313" key="2">
    <source>
        <dbReference type="EMBL" id="SMO80479.1"/>
    </source>
</evidence>
<dbReference type="RefSeq" id="WP_142715374.1">
    <property type="nucleotide sequence ID" value="NZ_FXTH01000014.1"/>
</dbReference>
<accession>A0A521E993</accession>
<organism evidence="2 3">
    <name type="scientific">Fodinibius sediminis</name>
    <dbReference type="NCBI Taxonomy" id="1214077"/>
    <lineage>
        <taxon>Bacteria</taxon>
        <taxon>Pseudomonadati</taxon>
        <taxon>Balneolota</taxon>
        <taxon>Balneolia</taxon>
        <taxon>Balneolales</taxon>
        <taxon>Balneolaceae</taxon>
        <taxon>Fodinibius</taxon>
    </lineage>
</organism>